<evidence type="ECO:0000313" key="2">
    <source>
        <dbReference type="Proteomes" id="UP000054695"/>
    </source>
</evidence>
<dbReference type="InterPro" id="IPR011006">
    <property type="entry name" value="CheY-like_superfamily"/>
</dbReference>
<protein>
    <recommendedName>
        <fullName evidence="3">Response regulatory domain-containing protein</fullName>
    </recommendedName>
</protein>
<dbReference type="RefSeq" id="WP_058460987.1">
    <property type="nucleotide sequence ID" value="NZ_LNXU01000057.1"/>
</dbReference>
<organism evidence="1 2">
    <name type="scientific">Legionella bozemanae</name>
    <name type="common">Fluoribacter bozemanae</name>
    <dbReference type="NCBI Taxonomy" id="447"/>
    <lineage>
        <taxon>Bacteria</taxon>
        <taxon>Pseudomonadati</taxon>
        <taxon>Pseudomonadota</taxon>
        <taxon>Gammaproteobacteria</taxon>
        <taxon>Legionellales</taxon>
        <taxon>Legionellaceae</taxon>
        <taxon>Legionella</taxon>
    </lineage>
</organism>
<gene>
    <name evidence="1" type="ORF">Lboz_3477</name>
</gene>
<accession>A0A0W0R9V6</accession>
<reference evidence="1 2" key="1">
    <citation type="submission" date="2015-11" db="EMBL/GenBank/DDBJ databases">
        <title>Genomic analysis of 38 Legionella species identifies large and diverse effector repertoires.</title>
        <authorList>
            <person name="Burstein D."/>
            <person name="Amaro F."/>
            <person name="Zusman T."/>
            <person name="Lifshitz Z."/>
            <person name="Cohen O."/>
            <person name="Gilbert J.A."/>
            <person name="Pupko T."/>
            <person name="Shuman H.A."/>
            <person name="Segal G."/>
        </authorList>
    </citation>
    <scope>NUCLEOTIDE SEQUENCE [LARGE SCALE GENOMIC DNA]</scope>
    <source>
        <strain evidence="1 2">WIGA</strain>
    </source>
</reference>
<dbReference type="Proteomes" id="UP000054695">
    <property type="component" value="Unassembled WGS sequence"/>
</dbReference>
<evidence type="ECO:0000313" key="1">
    <source>
        <dbReference type="EMBL" id="KTC67834.1"/>
    </source>
</evidence>
<comment type="caution">
    <text evidence="1">The sequence shown here is derived from an EMBL/GenBank/DDBJ whole genome shotgun (WGS) entry which is preliminary data.</text>
</comment>
<dbReference type="AlphaFoldDB" id="A0A0W0R9V6"/>
<proteinExistence type="predicted"/>
<dbReference type="SUPFAM" id="SSF52172">
    <property type="entry name" value="CheY-like"/>
    <property type="match status" value="1"/>
</dbReference>
<evidence type="ECO:0008006" key="3">
    <source>
        <dbReference type="Google" id="ProtNLM"/>
    </source>
</evidence>
<name>A0A0W0R9V6_LEGBO</name>
<keyword evidence="2" id="KW-1185">Reference proteome</keyword>
<dbReference type="PATRIC" id="fig|447.4.peg.3723"/>
<dbReference type="EMBL" id="LNXU01000057">
    <property type="protein sequence ID" value="KTC67834.1"/>
    <property type="molecule type" value="Genomic_DNA"/>
</dbReference>
<dbReference type="OrthoDB" id="9802426at2"/>
<sequence length="124" mass="14933">MEKRTFNWPPHILLIDDNPSTTVLVLRLFRYLGYSVMHVDKAEEIVTFIQKEQFDLIAINLAFSCLEKYWLHRTQYFRENISIIYYTPTILINDFTHAAKQAGRDTRDDSWMLYSEFFHFLPFT</sequence>
<dbReference type="Gene3D" id="3.40.50.2300">
    <property type="match status" value="1"/>
</dbReference>